<dbReference type="RefSeq" id="WP_151768537.1">
    <property type="nucleotide sequence ID" value="NZ_BKMB01000082.1"/>
</dbReference>
<evidence type="ECO:0000313" key="3">
    <source>
        <dbReference type="EMBL" id="MBE2162973.1"/>
    </source>
</evidence>
<dbReference type="EMBL" id="JADAZL010000001">
    <property type="protein sequence ID" value="MBE2162973.1"/>
    <property type="molecule type" value="Genomic_DNA"/>
</dbReference>
<accession>A0ABR9NEU4</accession>
<feature type="domain" description="FAD dependent oxidoreductase" evidence="2">
    <location>
        <begin position="31"/>
        <end position="390"/>
    </location>
</feature>
<reference evidence="4" key="2">
    <citation type="submission" date="2023-07" db="EMBL/GenBank/DDBJ databases">
        <title>Acinetobacter oleivorans assembled AC1583.</title>
        <authorList>
            <person name="Yeo C.C."/>
        </authorList>
    </citation>
    <scope>NUCLEOTIDE SEQUENCE [LARGE SCALE GENOMIC DNA]</scope>
    <source>
        <strain evidence="4">AC1583</strain>
    </source>
</reference>
<gene>
    <name evidence="3" type="ORF">IIQ43_00320</name>
</gene>
<keyword evidence="1" id="KW-0560">Oxidoreductase</keyword>
<reference evidence="3 4" key="1">
    <citation type="submission" date="2020-10" db="EMBL/GenBank/DDBJ databases">
        <authorList>
            <person name="Mohd Rani F."/>
        </authorList>
    </citation>
    <scope>NUCLEOTIDE SEQUENCE [LARGE SCALE GENOMIC DNA]</scope>
    <source>
        <strain evidence="3 4">AC1583</strain>
    </source>
</reference>
<dbReference type="Proteomes" id="UP000619170">
    <property type="component" value="Unassembled WGS sequence"/>
</dbReference>
<evidence type="ECO:0000313" key="4">
    <source>
        <dbReference type="Proteomes" id="UP000619170"/>
    </source>
</evidence>
<evidence type="ECO:0000256" key="1">
    <source>
        <dbReference type="ARBA" id="ARBA00023002"/>
    </source>
</evidence>
<dbReference type="Gene3D" id="3.30.9.10">
    <property type="entry name" value="D-Amino Acid Oxidase, subunit A, domain 2"/>
    <property type="match status" value="1"/>
</dbReference>
<dbReference type="Gene3D" id="3.50.50.60">
    <property type="entry name" value="FAD/NAD(P)-binding domain"/>
    <property type="match status" value="1"/>
</dbReference>
<keyword evidence="4" id="KW-1185">Reference proteome</keyword>
<dbReference type="PANTHER" id="PTHR13847">
    <property type="entry name" value="SARCOSINE DEHYDROGENASE-RELATED"/>
    <property type="match status" value="1"/>
</dbReference>
<dbReference type="InterPro" id="IPR006076">
    <property type="entry name" value="FAD-dep_OxRdtase"/>
</dbReference>
<dbReference type="SUPFAM" id="SSF51905">
    <property type="entry name" value="FAD/NAD(P)-binding domain"/>
    <property type="match status" value="1"/>
</dbReference>
<dbReference type="InterPro" id="IPR036188">
    <property type="entry name" value="FAD/NAD-bd_sf"/>
</dbReference>
<protein>
    <submittedName>
        <fullName evidence="3">FAD-binding oxidoreductase</fullName>
    </submittedName>
</protein>
<proteinExistence type="predicted"/>
<sequence length="443" mass="48487">MDLEDKFREIGGWEEKPKNIQAELRDDISADVVIIGAGLAGLCAALELVKDGSKVVVLEKEFAGFGASGRNAGYLGGALGLKYELFLKKLGNEAAKNVVNFYEEGVNFAEKMFQEYNIQCDYNQSGLIRAAIHPSQEKQIHEEIRIAAELGCSLEFWNNSKMRAKGIPSAFLFGSYIPRGGTLNPGKYILGLREAAIQAGVKLYENTPLISFTEGAVINVKTPNGSVNAPNLIFASNAFTPKMGVLASTIVPLRVSAIETEPLSQAQLDALGWPGREGITTSHHIMESHRLTARNTLVCTTKQLRYIYGSNTPNKPDYVHYRALKNALNERFPFLKDISIKSCWSGYISYANDSIPVVGTLGSSSNIYYATGCSGHGLGTQGMVGHMIAQKIQKKDENPLLSFLMAHKNPSTLPEPFRWCVLNSALYAASRLDEKVNQKVKGL</sequence>
<evidence type="ECO:0000259" key="2">
    <source>
        <dbReference type="Pfam" id="PF01266"/>
    </source>
</evidence>
<comment type="caution">
    <text evidence="3">The sequence shown here is derived from an EMBL/GenBank/DDBJ whole genome shotgun (WGS) entry which is preliminary data.</text>
</comment>
<dbReference type="PANTHER" id="PTHR13847:SF281">
    <property type="entry name" value="FAD DEPENDENT OXIDOREDUCTASE DOMAIN-CONTAINING PROTEIN"/>
    <property type="match status" value="1"/>
</dbReference>
<name>A0ABR9NEU4_9GAMM</name>
<dbReference type="Pfam" id="PF01266">
    <property type="entry name" value="DAO"/>
    <property type="match status" value="1"/>
</dbReference>
<organism evidence="3 4">
    <name type="scientific">Acinetobacter oleivorans</name>
    <dbReference type="NCBI Taxonomy" id="1148157"/>
    <lineage>
        <taxon>Bacteria</taxon>
        <taxon>Pseudomonadati</taxon>
        <taxon>Pseudomonadota</taxon>
        <taxon>Gammaproteobacteria</taxon>
        <taxon>Moraxellales</taxon>
        <taxon>Moraxellaceae</taxon>
        <taxon>Acinetobacter</taxon>
    </lineage>
</organism>